<keyword evidence="1" id="KW-0732">Signal</keyword>
<protein>
    <submittedName>
        <fullName evidence="2">Sugar ABC transporter substrate-binding protein</fullName>
    </submittedName>
</protein>
<dbReference type="Gene3D" id="3.40.190.10">
    <property type="entry name" value="Periplasmic binding protein-like II"/>
    <property type="match status" value="1"/>
</dbReference>
<dbReference type="PROSITE" id="PS51257">
    <property type="entry name" value="PROKAR_LIPOPROTEIN"/>
    <property type="match status" value="1"/>
</dbReference>
<dbReference type="InterPro" id="IPR006059">
    <property type="entry name" value="SBP"/>
</dbReference>
<reference evidence="2 3" key="1">
    <citation type="submission" date="2019-03" db="EMBL/GenBank/DDBJ databases">
        <authorList>
            <person name="Kim M.K.M."/>
        </authorList>
    </citation>
    <scope>NUCLEOTIDE SEQUENCE [LARGE SCALE GENOMIC DNA]</scope>
    <source>
        <strain evidence="2 3">18JY21-1</strain>
    </source>
</reference>
<name>A0A4V2WPB3_9BACL</name>
<organism evidence="2 3">
    <name type="scientific">Paenibacillus albiflavus</name>
    <dbReference type="NCBI Taxonomy" id="2545760"/>
    <lineage>
        <taxon>Bacteria</taxon>
        <taxon>Bacillati</taxon>
        <taxon>Bacillota</taxon>
        <taxon>Bacilli</taxon>
        <taxon>Bacillales</taxon>
        <taxon>Paenibacillaceae</taxon>
        <taxon>Paenibacillus</taxon>
    </lineage>
</organism>
<comment type="caution">
    <text evidence="2">The sequence shown here is derived from an EMBL/GenBank/DDBJ whole genome shotgun (WGS) entry which is preliminary data.</text>
</comment>
<sequence length="437" mass="47491">MKTKFKKATSLLLVSVMAMSLLAGCGSSKTTSEGGSATPAPAATDKPKEDVKLEFWTISLQPTFNDYFNKLIAAYETEHPNVKIDWKDFPYDAIQNKLLTSIASDQAPAVVNLNTELANQMGSKNALVDFNAELTAEQKGLYFDGIYNSTVVNGKGFALPWYTGLPVLFLNKDVVEKAGLDINNPPKTNDELHAWAKQMKEKANVAGYTIRTDATIFVAEGVPLLSEDNSKAAFNTPEAEQIVASYVDLINSGAIPKEDANYDKQVQYYVSEQVGMTISNSSFINRLKTTSEDIYKKTVAVPAPVGKGDVRFSSTMNIAVPSATKHKDEAVEFALFVTNAANQLDFSKAANTLPSTKDSVKDAFFTNDDGTLEAKAKIASAKSLEKASDFLLGVKNAGDIRSAIGKKLQNVYLNGSDIKKELTTAEKEVNDILQKNK</sequence>
<accession>A0A4V2WPB3</accession>
<dbReference type="OrthoDB" id="9769685at2"/>
<gene>
    <name evidence="2" type="ORF">E0485_06520</name>
</gene>
<dbReference type="SUPFAM" id="SSF53850">
    <property type="entry name" value="Periplasmic binding protein-like II"/>
    <property type="match status" value="1"/>
</dbReference>
<evidence type="ECO:0000313" key="2">
    <source>
        <dbReference type="EMBL" id="TCZ78732.1"/>
    </source>
</evidence>
<evidence type="ECO:0000256" key="1">
    <source>
        <dbReference type="SAM" id="SignalP"/>
    </source>
</evidence>
<dbReference type="AlphaFoldDB" id="A0A4V2WPB3"/>
<dbReference type="CDD" id="cd13585">
    <property type="entry name" value="PBP2_TMBP_like"/>
    <property type="match status" value="1"/>
</dbReference>
<dbReference type="PANTHER" id="PTHR43649:SF12">
    <property type="entry name" value="DIACETYLCHITOBIOSE BINDING PROTEIN DASA"/>
    <property type="match status" value="1"/>
</dbReference>
<dbReference type="RefSeq" id="WP_132417182.1">
    <property type="nucleotide sequence ID" value="NZ_SKFG01000004.1"/>
</dbReference>
<dbReference type="PANTHER" id="PTHR43649">
    <property type="entry name" value="ARABINOSE-BINDING PROTEIN-RELATED"/>
    <property type="match status" value="1"/>
</dbReference>
<dbReference type="InterPro" id="IPR050490">
    <property type="entry name" value="Bact_solute-bd_prot1"/>
</dbReference>
<dbReference type="Proteomes" id="UP000295418">
    <property type="component" value="Unassembled WGS sequence"/>
</dbReference>
<feature type="chain" id="PRO_5038379700" evidence="1">
    <location>
        <begin position="24"/>
        <end position="437"/>
    </location>
</feature>
<dbReference type="EMBL" id="SKFG01000004">
    <property type="protein sequence ID" value="TCZ78732.1"/>
    <property type="molecule type" value="Genomic_DNA"/>
</dbReference>
<dbReference type="Pfam" id="PF01547">
    <property type="entry name" value="SBP_bac_1"/>
    <property type="match status" value="1"/>
</dbReference>
<feature type="signal peptide" evidence="1">
    <location>
        <begin position="1"/>
        <end position="23"/>
    </location>
</feature>
<evidence type="ECO:0000313" key="3">
    <source>
        <dbReference type="Proteomes" id="UP000295418"/>
    </source>
</evidence>
<keyword evidence="3" id="KW-1185">Reference proteome</keyword>
<proteinExistence type="predicted"/>